<comment type="similarity">
    <text evidence="2 10">Belongs to the beta sliding clamp family.</text>
</comment>
<evidence type="ECO:0000256" key="5">
    <source>
        <dbReference type="ARBA" id="ARBA00022679"/>
    </source>
</evidence>
<dbReference type="Gene3D" id="3.70.10.10">
    <property type="match status" value="1"/>
</dbReference>
<keyword evidence="5 10" id="KW-0808">Transferase</keyword>
<evidence type="ECO:0000313" key="14">
    <source>
        <dbReference type="EMBL" id="SDA61206.1"/>
    </source>
</evidence>
<organism evidence="14 15">
    <name type="scientific">Allisonella histaminiformans</name>
    <dbReference type="NCBI Taxonomy" id="209880"/>
    <lineage>
        <taxon>Bacteria</taxon>
        <taxon>Bacillati</taxon>
        <taxon>Bacillota</taxon>
        <taxon>Negativicutes</taxon>
        <taxon>Veillonellales</taxon>
        <taxon>Veillonellaceae</taxon>
        <taxon>Allisonella</taxon>
    </lineage>
</organism>
<keyword evidence="8 10" id="KW-0239">DNA-directed DNA polymerase</keyword>
<accession>A0A1G5WU70</accession>
<evidence type="ECO:0000256" key="10">
    <source>
        <dbReference type="PIRNR" id="PIRNR000804"/>
    </source>
</evidence>
<dbReference type="InterPro" id="IPR046938">
    <property type="entry name" value="DNA_clamp_sf"/>
</dbReference>
<dbReference type="SMART" id="SM00480">
    <property type="entry name" value="POL3Bc"/>
    <property type="match status" value="1"/>
</dbReference>
<dbReference type="InterPro" id="IPR022635">
    <property type="entry name" value="DNA_polIII_beta_C"/>
</dbReference>
<dbReference type="GO" id="GO:0003677">
    <property type="term" value="F:DNA binding"/>
    <property type="evidence" value="ECO:0007669"/>
    <property type="project" value="UniProtKB-UniRule"/>
</dbReference>
<feature type="domain" description="DNA polymerase III beta sliding clamp C-terminal" evidence="13">
    <location>
        <begin position="248"/>
        <end position="368"/>
    </location>
</feature>
<dbReference type="NCBIfam" id="TIGR00663">
    <property type="entry name" value="dnan"/>
    <property type="match status" value="1"/>
</dbReference>
<dbReference type="GO" id="GO:0009360">
    <property type="term" value="C:DNA polymerase III complex"/>
    <property type="evidence" value="ECO:0007669"/>
    <property type="project" value="InterPro"/>
</dbReference>
<proteinExistence type="inferred from homology"/>
<dbReference type="InterPro" id="IPR022637">
    <property type="entry name" value="DNA_polIII_beta_cen"/>
</dbReference>
<evidence type="ECO:0000256" key="3">
    <source>
        <dbReference type="ARBA" id="ARBA00021035"/>
    </source>
</evidence>
<dbReference type="PANTHER" id="PTHR30478">
    <property type="entry name" value="DNA POLYMERASE III SUBUNIT BETA"/>
    <property type="match status" value="1"/>
</dbReference>
<comment type="function">
    <text evidence="10">Confers DNA tethering and processivity to DNA polymerases and other proteins. Acts as a clamp, forming a ring around DNA (a reaction catalyzed by the clamp-loading complex) which diffuses in an ATP-independent manner freely and bidirectionally along dsDNA. Initially characterized for its ability to contact the catalytic subunit of DNA polymerase III (Pol III), a complex, multichain enzyme responsible for most of the replicative synthesis in bacteria; Pol III exhibits 3'-5' exonuclease proofreading activity. The beta chain is required for initiation of replication as well as for processivity of DNA replication.</text>
</comment>
<feature type="domain" description="DNA polymerase III beta sliding clamp N-terminal" evidence="11">
    <location>
        <begin position="1"/>
        <end position="119"/>
    </location>
</feature>
<evidence type="ECO:0000256" key="8">
    <source>
        <dbReference type="ARBA" id="ARBA00022932"/>
    </source>
</evidence>
<evidence type="ECO:0000259" key="13">
    <source>
        <dbReference type="Pfam" id="PF02768"/>
    </source>
</evidence>
<dbReference type="CDD" id="cd00140">
    <property type="entry name" value="beta_clamp"/>
    <property type="match status" value="1"/>
</dbReference>
<keyword evidence="9" id="KW-0238">DNA-binding</keyword>
<comment type="subunit">
    <text evidence="10">Forms a ring-shaped head-to-tail homodimer around DNA.</text>
</comment>
<dbReference type="GO" id="GO:0008408">
    <property type="term" value="F:3'-5' exonuclease activity"/>
    <property type="evidence" value="ECO:0007669"/>
    <property type="project" value="InterPro"/>
</dbReference>
<sequence>MKVRFNKSILSHALDTVQRAAQTKITSNTNNGILIRAAEGRISFEANDYTIGIKTSCEAEILETGDVVVAAPQMPGMIKLLPGEEVILETDDAASLCHFRAGSAHYRFPTMSYDDFPQVEEMERVNVCHMACADLQMLNSLIAYAAAMEKNNPVFNGILFEIKGNVFSMSATNTHRLAIREITLPEEATSTGRFIMPSGILNDVCRLLPDEEGAQVEISWAKSHAAFTFGDTYFITNLISGEYPDVHRVVPTRSDVDAKFNLKELSNAIRMVSPISRDINYNTVNFQFSEEGAIISAEDADVGASSVSIPAEVSGRLPLNIVFNCSYIEDILKHSNGETITFHLLANGPMLIEQEEDKSYIYVVTPMRGRQ</sequence>
<protein>
    <recommendedName>
        <fullName evidence="3 10">Beta sliding clamp</fullName>
    </recommendedName>
</protein>
<dbReference type="PANTHER" id="PTHR30478:SF0">
    <property type="entry name" value="BETA SLIDING CLAMP"/>
    <property type="match status" value="1"/>
</dbReference>
<reference evidence="14 15" key="1">
    <citation type="submission" date="2016-10" db="EMBL/GenBank/DDBJ databases">
        <authorList>
            <person name="de Groot N.N."/>
        </authorList>
    </citation>
    <scope>NUCLEOTIDE SEQUENCE [LARGE SCALE GENOMIC DNA]</scope>
    <source>
        <strain evidence="14 15">DSM 15230</strain>
    </source>
</reference>
<evidence type="ECO:0000256" key="2">
    <source>
        <dbReference type="ARBA" id="ARBA00010752"/>
    </source>
</evidence>
<comment type="subcellular location">
    <subcellularLocation>
        <location evidence="1 10">Cytoplasm</location>
    </subcellularLocation>
</comment>
<dbReference type="PIRSF" id="PIRSF000804">
    <property type="entry name" value="DNA_pol_III_b"/>
    <property type="match status" value="1"/>
</dbReference>
<keyword evidence="6 10" id="KW-0548">Nucleotidyltransferase</keyword>
<keyword evidence="4 10" id="KW-0963">Cytoplasm</keyword>
<dbReference type="GeneID" id="87756575"/>
<feature type="domain" description="DNA polymerase III beta sliding clamp central" evidence="12">
    <location>
        <begin position="142"/>
        <end position="245"/>
    </location>
</feature>
<evidence type="ECO:0000259" key="11">
    <source>
        <dbReference type="Pfam" id="PF00712"/>
    </source>
</evidence>
<dbReference type="EMBL" id="FMXA01000032">
    <property type="protein sequence ID" value="SDA61206.1"/>
    <property type="molecule type" value="Genomic_DNA"/>
</dbReference>
<evidence type="ECO:0000256" key="9">
    <source>
        <dbReference type="ARBA" id="ARBA00023125"/>
    </source>
</evidence>
<dbReference type="STRING" id="209880.SAMN02910343_01591"/>
<evidence type="ECO:0000313" key="15">
    <source>
        <dbReference type="Proteomes" id="UP000199689"/>
    </source>
</evidence>
<dbReference type="InterPro" id="IPR022634">
    <property type="entry name" value="DNA_polIII_beta_N"/>
</dbReference>
<dbReference type="Proteomes" id="UP000199689">
    <property type="component" value="Unassembled WGS sequence"/>
</dbReference>
<dbReference type="AlphaFoldDB" id="A0A1G5WU70"/>
<dbReference type="InterPro" id="IPR001001">
    <property type="entry name" value="DNA_polIII_beta"/>
</dbReference>
<keyword evidence="15" id="KW-1185">Reference proteome</keyword>
<dbReference type="Gene3D" id="3.10.150.10">
    <property type="entry name" value="DNA Polymerase III, subunit A, domain 2"/>
    <property type="match status" value="1"/>
</dbReference>
<evidence type="ECO:0000256" key="4">
    <source>
        <dbReference type="ARBA" id="ARBA00022490"/>
    </source>
</evidence>
<dbReference type="Pfam" id="PF02767">
    <property type="entry name" value="DNA_pol3_beta_2"/>
    <property type="match status" value="1"/>
</dbReference>
<gene>
    <name evidence="14" type="ORF">SAMN02910343_01591</name>
</gene>
<dbReference type="Pfam" id="PF00712">
    <property type="entry name" value="DNA_pol3_beta"/>
    <property type="match status" value="1"/>
</dbReference>
<dbReference type="SUPFAM" id="SSF55979">
    <property type="entry name" value="DNA clamp"/>
    <property type="match status" value="3"/>
</dbReference>
<dbReference type="GO" id="GO:0003887">
    <property type="term" value="F:DNA-directed DNA polymerase activity"/>
    <property type="evidence" value="ECO:0007669"/>
    <property type="project" value="UniProtKB-UniRule"/>
</dbReference>
<dbReference type="RefSeq" id="WP_091365556.1">
    <property type="nucleotide sequence ID" value="NZ_FMXA01000032.1"/>
</dbReference>
<evidence type="ECO:0000259" key="12">
    <source>
        <dbReference type="Pfam" id="PF02767"/>
    </source>
</evidence>
<evidence type="ECO:0000256" key="6">
    <source>
        <dbReference type="ARBA" id="ARBA00022695"/>
    </source>
</evidence>
<dbReference type="Pfam" id="PF02768">
    <property type="entry name" value="DNA_pol3_beta_3"/>
    <property type="match status" value="1"/>
</dbReference>
<dbReference type="GO" id="GO:0005737">
    <property type="term" value="C:cytoplasm"/>
    <property type="evidence" value="ECO:0007669"/>
    <property type="project" value="UniProtKB-SubCell"/>
</dbReference>
<dbReference type="OrthoDB" id="8421503at2"/>
<evidence type="ECO:0000256" key="7">
    <source>
        <dbReference type="ARBA" id="ARBA00022705"/>
    </source>
</evidence>
<name>A0A1G5WU70_9FIRM</name>
<evidence type="ECO:0000256" key="1">
    <source>
        <dbReference type="ARBA" id="ARBA00004496"/>
    </source>
</evidence>
<dbReference type="GO" id="GO:0006271">
    <property type="term" value="P:DNA strand elongation involved in DNA replication"/>
    <property type="evidence" value="ECO:0007669"/>
    <property type="project" value="TreeGrafter"/>
</dbReference>
<keyword evidence="7 10" id="KW-0235">DNA replication</keyword>